<name>A0AC61RVH9_9FIRM</name>
<proteinExistence type="predicted"/>
<reference evidence="1" key="1">
    <citation type="submission" date="2019-04" db="EMBL/GenBank/DDBJ databases">
        <title>Microbes associate with the intestines of laboratory mice.</title>
        <authorList>
            <person name="Navarre W."/>
            <person name="Wong E."/>
            <person name="Huang K."/>
            <person name="Tropini C."/>
            <person name="Ng K."/>
            <person name="Yu B."/>
        </authorList>
    </citation>
    <scope>NUCLEOTIDE SEQUENCE</scope>
    <source>
        <strain evidence="1">NM01_1-7b</strain>
    </source>
</reference>
<gene>
    <name evidence="1" type="ORF">E5329_12675</name>
</gene>
<keyword evidence="2" id="KW-1185">Reference proteome</keyword>
<organism evidence="1 2">
    <name type="scientific">Petralouisia muris</name>
    <dbReference type="NCBI Taxonomy" id="3032872"/>
    <lineage>
        <taxon>Bacteria</taxon>
        <taxon>Bacillati</taxon>
        <taxon>Bacillota</taxon>
        <taxon>Clostridia</taxon>
        <taxon>Lachnospirales</taxon>
        <taxon>Lachnospiraceae</taxon>
        <taxon>Petralouisia</taxon>
    </lineage>
</organism>
<evidence type="ECO:0000313" key="2">
    <source>
        <dbReference type="Proteomes" id="UP000304953"/>
    </source>
</evidence>
<sequence length="149" mass="16833">MRILFINGSPNKHGNTAALAEALLTGKEYESLNLTDYRIGSYGQKLEGDQLEEVIDRMKEAEVIVMGSPLYWHNICGSVRNLLDRFYGLVKNGEFSGRTLYFLFQGAAPEKWMIEAGEYTMSRFAKLYGMEYAGMATNQREAGELGRKI</sequence>
<evidence type="ECO:0000313" key="1">
    <source>
        <dbReference type="EMBL" id="TGY95836.1"/>
    </source>
</evidence>
<accession>A0AC61RVH9</accession>
<protein>
    <submittedName>
        <fullName evidence="1">NADPH-dependent oxidoreductase</fullName>
    </submittedName>
</protein>
<comment type="caution">
    <text evidence="1">The sequence shown here is derived from an EMBL/GenBank/DDBJ whole genome shotgun (WGS) entry which is preliminary data.</text>
</comment>
<dbReference type="Proteomes" id="UP000304953">
    <property type="component" value="Unassembled WGS sequence"/>
</dbReference>
<dbReference type="EMBL" id="SRYA01000023">
    <property type="protein sequence ID" value="TGY95836.1"/>
    <property type="molecule type" value="Genomic_DNA"/>
</dbReference>